<sequence length="52" mass="5654">MTEKWVYIGEFTNDYGGQYHEILTEGGTETICGEWGGPYTIGDARIIAAAPA</sequence>
<dbReference type="EMBL" id="LAZR01029322">
    <property type="protein sequence ID" value="KKL59927.1"/>
    <property type="molecule type" value="Genomic_DNA"/>
</dbReference>
<dbReference type="AlphaFoldDB" id="A0A0F9G9N3"/>
<comment type="caution">
    <text evidence="1">The sequence shown here is derived from an EMBL/GenBank/DDBJ whole genome shotgun (WGS) entry which is preliminary data.</text>
</comment>
<protein>
    <submittedName>
        <fullName evidence="1">Uncharacterized protein</fullName>
    </submittedName>
</protein>
<feature type="non-terminal residue" evidence="1">
    <location>
        <position position="52"/>
    </location>
</feature>
<reference evidence="1" key="1">
    <citation type="journal article" date="2015" name="Nature">
        <title>Complex archaea that bridge the gap between prokaryotes and eukaryotes.</title>
        <authorList>
            <person name="Spang A."/>
            <person name="Saw J.H."/>
            <person name="Jorgensen S.L."/>
            <person name="Zaremba-Niedzwiedzka K."/>
            <person name="Martijn J."/>
            <person name="Lind A.E."/>
            <person name="van Eijk R."/>
            <person name="Schleper C."/>
            <person name="Guy L."/>
            <person name="Ettema T.J."/>
        </authorList>
    </citation>
    <scope>NUCLEOTIDE SEQUENCE</scope>
</reference>
<evidence type="ECO:0000313" key="1">
    <source>
        <dbReference type="EMBL" id="KKL59927.1"/>
    </source>
</evidence>
<organism evidence="1">
    <name type="scientific">marine sediment metagenome</name>
    <dbReference type="NCBI Taxonomy" id="412755"/>
    <lineage>
        <taxon>unclassified sequences</taxon>
        <taxon>metagenomes</taxon>
        <taxon>ecological metagenomes</taxon>
    </lineage>
</organism>
<accession>A0A0F9G9N3</accession>
<gene>
    <name evidence="1" type="ORF">LCGC14_2210480</name>
</gene>
<proteinExistence type="predicted"/>
<name>A0A0F9G9N3_9ZZZZ</name>